<dbReference type="NCBIfam" id="TIGR00372">
    <property type="entry name" value="cas4"/>
    <property type="match status" value="1"/>
</dbReference>
<evidence type="ECO:0000256" key="4">
    <source>
        <dbReference type="ARBA" id="ARBA00022839"/>
    </source>
</evidence>
<dbReference type="Gene3D" id="3.90.320.10">
    <property type="match status" value="1"/>
</dbReference>
<organism evidence="11 12">
    <name type="scientific">Clostridium moniliforme</name>
    <dbReference type="NCBI Taxonomy" id="39489"/>
    <lineage>
        <taxon>Bacteria</taxon>
        <taxon>Bacillati</taxon>
        <taxon>Bacillota</taxon>
        <taxon>Clostridia</taxon>
        <taxon>Eubacteriales</taxon>
        <taxon>Clostridiaceae</taxon>
        <taxon>Clostridium</taxon>
    </lineage>
</organism>
<evidence type="ECO:0000256" key="2">
    <source>
        <dbReference type="ARBA" id="ARBA00022723"/>
    </source>
</evidence>
<keyword evidence="6 9" id="KW-0411">Iron-sulfur</keyword>
<dbReference type="InterPro" id="IPR022765">
    <property type="entry name" value="Dna2/Cas4_DUF83"/>
</dbReference>
<accession>A0ABS4F282</accession>
<comment type="function">
    <text evidence="9">CRISPR (clustered regularly interspaced short palindromic repeat) is an adaptive immune system that provides protection against mobile genetic elements (viruses, transposable elements and conjugative plasmids). CRISPR clusters contain sequences complementary to antecedent mobile elements and target invading nucleic acids. CRISPR clusters are transcribed and processed into CRISPR RNA (crRNA).</text>
</comment>
<keyword evidence="3 9" id="KW-0378">Hydrolase</keyword>
<evidence type="ECO:0000256" key="3">
    <source>
        <dbReference type="ARBA" id="ARBA00022801"/>
    </source>
</evidence>
<dbReference type="Proteomes" id="UP000783390">
    <property type="component" value="Unassembled WGS sequence"/>
</dbReference>
<dbReference type="EC" id="3.1.12.1" evidence="9"/>
<proteinExistence type="inferred from homology"/>
<dbReference type="InterPro" id="IPR013343">
    <property type="entry name" value="CRISPR-assoc_prot_Cas4"/>
</dbReference>
<evidence type="ECO:0000256" key="1">
    <source>
        <dbReference type="ARBA" id="ARBA00022722"/>
    </source>
</evidence>
<keyword evidence="1 9" id="KW-0540">Nuclease</keyword>
<dbReference type="GO" id="GO:0004527">
    <property type="term" value="F:exonuclease activity"/>
    <property type="evidence" value="ECO:0007669"/>
    <property type="project" value="UniProtKB-KW"/>
</dbReference>
<evidence type="ECO:0000256" key="6">
    <source>
        <dbReference type="ARBA" id="ARBA00023014"/>
    </source>
</evidence>
<evidence type="ECO:0000313" key="12">
    <source>
        <dbReference type="Proteomes" id="UP000783390"/>
    </source>
</evidence>
<dbReference type="RefSeq" id="WP_209797295.1">
    <property type="nucleotide sequence ID" value="NZ_JAGGJZ010000006.1"/>
</dbReference>
<evidence type="ECO:0000256" key="5">
    <source>
        <dbReference type="ARBA" id="ARBA00023004"/>
    </source>
</evidence>
<comment type="cofactor">
    <cofactor evidence="9">
        <name>iron-sulfur cluster</name>
        <dbReference type="ChEBI" id="CHEBI:30408"/>
    </cofactor>
</comment>
<keyword evidence="12" id="KW-1185">Reference proteome</keyword>
<gene>
    <name evidence="11" type="ORF">J2Z53_001970</name>
</gene>
<keyword evidence="8 9" id="KW-0464">Manganese</keyword>
<dbReference type="PANTHER" id="PTHR37168">
    <property type="entry name" value="CRISPR-ASSOCIATED EXONUCLEASE CAS4"/>
    <property type="match status" value="1"/>
</dbReference>
<dbReference type="PANTHER" id="PTHR37168:SF1">
    <property type="entry name" value="CRISPR-ASSOCIATED EXONUCLEASE CAS4"/>
    <property type="match status" value="1"/>
</dbReference>
<evidence type="ECO:0000256" key="9">
    <source>
        <dbReference type="RuleBase" id="RU365022"/>
    </source>
</evidence>
<dbReference type="EMBL" id="JAGGJZ010000006">
    <property type="protein sequence ID" value="MBP1890375.1"/>
    <property type="molecule type" value="Genomic_DNA"/>
</dbReference>
<evidence type="ECO:0000313" key="11">
    <source>
        <dbReference type="EMBL" id="MBP1890375.1"/>
    </source>
</evidence>
<reference evidence="11 12" key="1">
    <citation type="submission" date="2021-03" db="EMBL/GenBank/DDBJ databases">
        <title>Genomic Encyclopedia of Type Strains, Phase IV (KMG-IV): sequencing the most valuable type-strain genomes for metagenomic binning, comparative biology and taxonomic classification.</title>
        <authorList>
            <person name="Goeker M."/>
        </authorList>
    </citation>
    <scope>NUCLEOTIDE SEQUENCE [LARGE SCALE GENOMIC DNA]</scope>
    <source>
        <strain evidence="11 12">DSM 3984</strain>
    </source>
</reference>
<keyword evidence="2 9" id="KW-0479">Metal-binding</keyword>
<evidence type="ECO:0000259" key="10">
    <source>
        <dbReference type="Pfam" id="PF01930"/>
    </source>
</evidence>
<comment type="similarity">
    <text evidence="9">Belongs to the CRISPR-associated exonuclease Cas4 family.</text>
</comment>
<protein>
    <recommendedName>
        <fullName evidence="9">CRISPR-associated exonuclease Cas4</fullName>
        <ecNumber evidence="9">3.1.12.1</ecNumber>
    </recommendedName>
</protein>
<dbReference type="InterPro" id="IPR011604">
    <property type="entry name" value="PDDEXK-like_dom_sf"/>
</dbReference>
<evidence type="ECO:0000256" key="7">
    <source>
        <dbReference type="ARBA" id="ARBA00023118"/>
    </source>
</evidence>
<keyword evidence="5 9" id="KW-0408">Iron</keyword>
<dbReference type="Pfam" id="PF01930">
    <property type="entry name" value="Cas_Cas4"/>
    <property type="match status" value="1"/>
</dbReference>
<keyword evidence="4 9" id="KW-0269">Exonuclease</keyword>
<sequence>MEFKFDELKVQGTKFNYYFICKRKLWLFSKGISMENQNGRVLQGNVVHESSYRNKENKKEKLIDNMIKIDIMDKKKISEVKITSKMKESDKMQLLYYLYYLKNMGIERKGTLNYVKERKVEEIELTDEDIKHIESALIDINHILNLEYPPKVKKYPYCKKCAYYEYCYVKEV</sequence>
<name>A0ABS4F282_9CLOT</name>
<evidence type="ECO:0000256" key="8">
    <source>
        <dbReference type="ARBA" id="ARBA00023211"/>
    </source>
</evidence>
<feature type="domain" description="DUF83" evidence="10">
    <location>
        <begin position="11"/>
        <end position="168"/>
    </location>
</feature>
<keyword evidence="7 9" id="KW-0051">Antiviral defense</keyword>
<comment type="caution">
    <text evidence="11">The sequence shown here is derived from an EMBL/GenBank/DDBJ whole genome shotgun (WGS) entry which is preliminary data.</text>
</comment>
<comment type="cofactor">
    <cofactor evidence="9">
        <name>Mg(2+)</name>
        <dbReference type="ChEBI" id="CHEBI:18420"/>
    </cofactor>
    <cofactor evidence="9">
        <name>Mn(2+)</name>
        <dbReference type="ChEBI" id="CHEBI:29035"/>
    </cofactor>
    <text evidence="9">Mg(2+) or Mn(2+) required for ssDNA cleavage activity.</text>
</comment>